<feature type="region of interest" description="Disordered" evidence="5">
    <location>
        <begin position="189"/>
        <end position="218"/>
    </location>
</feature>
<dbReference type="InterPro" id="IPR014710">
    <property type="entry name" value="RmlC-like_jellyroll"/>
</dbReference>
<evidence type="ECO:0000256" key="1">
    <source>
        <dbReference type="ARBA" id="ARBA00010154"/>
    </source>
</evidence>
<dbReference type="InterPro" id="IPR011051">
    <property type="entry name" value="RmlC_Cupin_sf"/>
</dbReference>
<dbReference type="SUPFAM" id="SSF51182">
    <property type="entry name" value="RmlC-like cupins"/>
    <property type="match status" value="1"/>
</dbReference>
<proteinExistence type="inferred from homology"/>
<dbReference type="AlphaFoldDB" id="A0A6L6X925"/>
<dbReference type="PANTHER" id="PTHR21047">
    <property type="entry name" value="DTDP-6-DEOXY-D-GLUCOSE-3,5 EPIMERASE"/>
    <property type="match status" value="1"/>
</dbReference>
<protein>
    <submittedName>
        <fullName evidence="6">dTDP-4-dehydrorhamnose 3,5-epimerase</fullName>
    </submittedName>
</protein>
<dbReference type="Pfam" id="PF00908">
    <property type="entry name" value="dTDP_sugar_isom"/>
    <property type="match status" value="1"/>
</dbReference>
<evidence type="ECO:0000313" key="6">
    <source>
        <dbReference type="EMBL" id="MVO90443.1"/>
    </source>
</evidence>
<reference evidence="6 7" key="1">
    <citation type="submission" date="2019-11" db="EMBL/GenBank/DDBJ databases">
        <title>Streptomyces typhae sp. nov., a novel endophytic actinomycete isolated from the root of cattail pollen (Typha angustifolia L.).</title>
        <authorList>
            <person name="Peng C."/>
        </authorList>
    </citation>
    <scope>NUCLEOTIDE SEQUENCE [LARGE SCALE GENOMIC DNA]</scope>
    <source>
        <strain evidence="7">p1417</strain>
    </source>
</reference>
<keyword evidence="2" id="KW-0413">Isomerase</keyword>
<feature type="compositionally biased region" description="Basic and acidic residues" evidence="5">
    <location>
        <begin position="196"/>
        <end position="208"/>
    </location>
</feature>
<gene>
    <name evidence="6" type="ORF">GPA10_38275</name>
</gene>
<feature type="active site" description="Proton donor" evidence="3">
    <location>
        <position position="132"/>
    </location>
</feature>
<evidence type="ECO:0000256" key="2">
    <source>
        <dbReference type="ARBA" id="ARBA00023235"/>
    </source>
</evidence>
<evidence type="ECO:0000256" key="3">
    <source>
        <dbReference type="PIRSR" id="PIRSR600888-1"/>
    </source>
</evidence>
<comment type="caution">
    <text evidence="6">The sequence shown here is derived from an EMBL/GenBank/DDBJ whole genome shotgun (WGS) entry which is preliminary data.</text>
</comment>
<dbReference type="InterPro" id="IPR000888">
    <property type="entry name" value="RmlC-like"/>
</dbReference>
<dbReference type="CDD" id="cd00438">
    <property type="entry name" value="cupin_RmlC"/>
    <property type="match status" value="1"/>
</dbReference>
<feature type="site" description="Participates in a stacking interaction with the thymidine ring of dTDP-4-oxo-6-deoxyglucose" evidence="4">
    <location>
        <position position="138"/>
    </location>
</feature>
<comment type="similarity">
    <text evidence="1">Belongs to the dTDP-4-dehydrorhamnose 3,5-epimerase family.</text>
</comment>
<name>A0A6L6X925_9ACTN</name>
<dbReference type="GO" id="GO:0019305">
    <property type="term" value="P:dTDP-rhamnose biosynthetic process"/>
    <property type="evidence" value="ECO:0007669"/>
    <property type="project" value="TreeGrafter"/>
</dbReference>
<dbReference type="PANTHER" id="PTHR21047:SF2">
    <property type="entry name" value="THYMIDINE DIPHOSPHO-4-KETO-RHAMNOSE 3,5-EPIMERASE"/>
    <property type="match status" value="1"/>
</dbReference>
<feature type="active site" description="Proton acceptor" evidence="3">
    <location>
        <position position="62"/>
    </location>
</feature>
<sequence length="218" mass="23599">MEIRPLALEGAWEIVPEVHADERGAFLECFRPDLLAEVTGRRFEVLQGSMSTSARGVVRGIHFADVPPGQAKFVTCVRGAVFDVVVDLRTGSPTFGRRQAVRLDDTRRTALLIEEGLGHAFCALTDDAQMLYLCSETYAPQREHVVQALDPQLGIPWPVAAPAQSPRDAAAPHLADALAKGLLPSYEAARKHRGDRVRSRDGGNRGRSLDGGNSGHGV</sequence>
<keyword evidence="7" id="KW-1185">Reference proteome</keyword>
<evidence type="ECO:0000313" key="7">
    <source>
        <dbReference type="Proteomes" id="UP000483802"/>
    </source>
</evidence>
<organism evidence="6 7">
    <name type="scientific">Streptomyces typhae</name>
    <dbReference type="NCBI Taxonomy" id="2681492"/>
    <lineage>
        <taxon>Bacteria</taxon>
        <taxon>Bacillati</taxon>
        <taxon>Actinomycetota</taxon>
        <taxon>Actinomycetes</taxon>
        <taxon>Kitasatosporales</taxon>
        <taxon>Streptomycetaceae</taxon>
        <taxon>Streptomyces</taxon>
    </lineage>
</organism>
<dbReference type="GO" id="GO:0008830">
    <property type="term" value="F:dTDP-4-dehydrorhamnose 3,5-epimerase activity"/>
    <property type="evidence" value="ECO:0007669"/>
    <property type="project" value="InterPro"/>
</dbReference>
<dbReference type="GO" id="GO:0005829">
    <property type="term" value="C:cytosol"/>
    <property type="evidence" value="ECO:0007669"/>
    <property type="project" value="TreeGrafter"/>
</dbReference>
<dbReference type="GO" id="GO:0000271">
    <property type="term" value="P:polysaccharide biosynthetic process"/>
    <property type="evidence" value="ECO:0007669"/>
    <property type="project" value="TreeGrafter"/>
</dbReference>
<evidence type="ECO:0000256" key="5">
    <source>
        <dbReference type="SAM" id="MobiDB-lite"/>
    </source>
</evidence>
<evidence type="ECO:0000256" key="4">
    <source>
        <dbReference type="PIRSR" id="PIRSR600888-3"/>
    </source>
</evidence>
<dbReference type="Proteomes" id="UP000483802">
    <property type="component" value="Unassembled WGS sequence"/>
</dbReference>
<accession>A0A6L6X925</accession>
<dbReference type="EMBL" id="WPNZ01000033">
    <property type="protein sequence ID" value="MVO90443.1"/>
    <property type="molecule type" value="Genomic_DNA"/>
</dbReference>
<dbReference type="Gene3D" id="2.60.120.10">
    <property type="entry name" value="Jelly Rolls"/>
    <property type="match status" value="1"/>
</dbReference>